<dbReference type="InterPro" id="IPR011047">
    <property type="entry name" value="Quinoprotein_ADH-like_sf"/>
</dbReference>
<evidence type="ECO:0000259" key="1">
    <source>
        <dbReference type="Pfam" id="PF13360"/>
    </source>
</evidence>
<dbReference type="EMBL" id="CP001932">
    <property type="protein sequence ID" value="ADD04159.1"/>
    <property type="molecule type" value="Genomic_DNA"/>
</dbReference>
<organism evidence="2 4">
    <name type="scientific">Natrialba magadii (strain ATCC 43099 / DSM 3394 / CCM 3739 / CIP 104546 / IAM 13178 / JCM 8861 / NBRC 102185 / NCIMB 2190 / MS3)</name>
    <name type="common">Natronobacterium magadii</name>
    <dbReference type="NCBI Taxonomy" id="547559"/>
    <lineage>
        <taxon>Archaea</taxon>
        <taxon>Methanobacteriati</taxon>
        <taxon>Methanobacteriota</taxon>
        <taxon>Stenosarchaea group</taxon>
        <taxon>Halobacteria</taxon>
        <taxon>Halobacteriales</taxon>
        <taxon>Natrialbaceae</taxon>
        <taxon>Natrialba</taxon>
    </lineage>
</organism>
<dbReference type="PATRIC" id="fig|547559.17.peg.623"/>
<dbReference type="Proteomes" id="UP000011543">
    <property type="component" value="Unassembled WGS sequence"/>
</dbReference>
<dbReference type="PANTHER" id="PTHR34512">
    <property type="entry name" value="CELL SURFACE PROTEIN"/>
    <property type="match status" value="1"/>
</dbReference>
<evidence type="ECO:0000313" key="4">
    <source>
        <dbReference type="Proteomes" id="UP000001879"/>
    </source>
</evidence>
<name>D3SYP8_NATMM</name>
<accession>D3SYP8</accession>
<dbReference type="Proteomes" id="UP000001879">
    <property type="component" value="Chromosome"/>
</dbReference>
<feature type="domain" description="Pyrrolo-quinoline quinone repeat" evidence="1">
    <location>
        <begin position="85"/>
        <end position="200"/>
    </location>
</feature>
<dbReference type="OrthoDB" id="167404at2157"/>
<dbReference type="GeneID" id="8823399"/>
<reference evidence="2" key="4">
    <citation type="submission" date="2016-09" db="EMBL/GenBank/DDBJ databases">
        <authorList>
            <person name="Pfeiffer F."/>
        </authorList>
    </citation>
    <scope>NUCLEOTIDE SEQUENCE</scope>
    <source>
        <strain evidence="2">ATCC 43099</strain>
    </source>
</reference>
<evidence type="ECO:0000313" key="2">
    <source>
        <dbReference type="EMBL" id="ADD04159.1"/>
    </source>
</evidence>
<dbReference type="Pfam" id="PF13360">
    <property type="entry name" value="PQQ_2"/>
    <property type="match status" value="2"/>
</dbReference>
<dbReference type="SMART" id="SM00564">
    <property type="entry name" value="PQQ"/>
    <property type="match status" value="3"/>
</dbReference>
<dbReference type="PaxDb" id="547559-Nmag_0572"/>
<proteinExistence type="predicted"/>
<dbReference type="EMBL" id="AOHS01000011">
    <property type="protein sequence ID" value="ELY32944.1"/>
    <property type="molecule type" value="Genomic_DNA"/>
</dbReference>
<dbReference type="Gene3D" id="2.40.128.630">
    <property type="match status" value="1"/>
</dbReference>
<reference evidence="3 5" key="3">
    <citation type="journal article" date="2014" name="PLoS Genet.">
        <title>Phylogenetically driven sequencing of extremely halophilic archaea reveals strategies for static and dynamic osmo-response.</title>
        <authorList>
            <person name="Becker E.A."/>
            <person name="Seitzer P.M."/>
            <person name="Tritt A."/>
            <person name="Larsen D."/>
            <person name="Krusor M."/>
            <person name="Yao A.I."/>
            <person name="Wu D."/>
            <person name="Madern D."/>
            <person name="Eisen J.A."/>
            <person name="Darling A.E."/>
            <person name="Facciotti M.T."/>
        </authorList>
    </citation>
    <scope>NUCLEOTIDE SEQUENCE [LARGE SCALE GENOMIC DNA]</scope>
    <source>
        <strain evidence="5">ATCC 43099 / DSM 3394 / CCM 3739 / CIP 104546 / IAM 13178 / JCM 8861 / NBRC 102185 / NCIMB 2190 / MS3</strain>
        <strain evidence="3">MS-3</strain>
    </source>
</reference>
<reference evidence="4" key="1">
    <citation type="submission" date="2010-02" db="EMBL/GenBank/DDBJ databases">
        <title>Complete sequence of chromosome of Natrialba magadii ATCC 43099.</title>
        <authorList>
            <consortium name="US DOE Joint Genome Institute"/>
            <person name="Lucas S."/>
            <person name="Copeland A."/>
            <person name="Lapidus A."/>
            <person name="Cheng J.-F."/>
            <person name="Bruce D."/>
            <person name="Goodwin L."/>
            <person name="Pitluck S."/>
            <person name="Davenport K."/>
            <person name="Saunders E."/>
            <person name="Detter J.C."/>
            <person name="Han C."/>
            <person name="Tapia R."/>
            <person name="Land M."/>
            <person name="Hauser L."/>
            <person name="Kyrpides N."/>
            <person name="Mikhailova N."/>
            <person name="De Castro R.E."/>
            <person name="Maupin-Furlow J.A."/>
            <person name="Woyke T."/>
        </authorList>
    </citation>
    <scope>NUCLEOTIDE SEQUENCE [LARGE SCALE GENOMIC DNA]</scope>
    <source>
        <strain evidence="4">ATCC 43099 / DSM 3394 / CCM 3739 / CIP 104546 / IAM 13178 / JCM 8861 / NBRC 102185 / NCIMB 2190 / MS3</strain>
    </source>
</reference>
<dbReference type="InterPro" id="IPR018391">
    <property type="entry name" value="PQQ_b-propeller_rpt"/>
</dbReference>
<sequence>MKRRLVLATAGATLVSGCSSYLRAPSNSDGETELEGVALESDELTDWTQPRRDAQNRAYVEEGDSTDRPQVRREIDHHGDGPDFLGPILTVDGVAIFLDNEAGDIVGFDLKTFEEVWTHAIDSPQHVLKYITATDEAVFVTAGNELYRRPLDDDGTQWETDGLPASTPPVYADGLVLTGQESGTGQMVATNAATGETEWDVHDVDVSPVQPACTDELCVHVDLHGQCSGFELETGDERWSTDTNMSPSGPPVIGDSILVSGAADEQGVIERLDPADGDTIDSHRFDEPIEHALAYAENRIYAVDASGVLHCLDTELDTQWTYGSDIDFNADGWAERSPIVVGETVWYAGPDLDLHGIDITTGEQRWTIDFYPTSPAPFASAGSALLLARGEGLQILAP</sequence>
<keyword evidence="4" id="KW-1185">Reference proteome</keyword>
<dbReference type="InterPro" id="IPR002372">
    <property type="entry name" value="PQQ_rpt_dom"/>
</dbReference>
<dbReference type="Gene3D" id="2.130.10.10">
    <property type="entry name" value="YVTN repeat-like/Quinoprotein amine dehydrogenase"/>
    <property type="match status" value="1"/>
</dbReference>
<dbReference type="AlphaFoldDB" id="D3SYP8"/>
<protein>
    <submittedName>
        <fullName evidence="2">PQQ repeat protein</fullName>
    </submittedName>
</protein>
<dbReference type="eggNOG" id="arCOG02556">
    <property type="taxonomic scope" value="Archaea"/>
</dbReference>
<dbReference type="PROSITE" id="PS51257">
    <property type="entry name" value="PROKAR_LIPOPROTEIN"/>
    <property type="match status" value="1"/>
</dbReference>
<dbReference type="RefSeq" id="WP_004214173.1">
    <property type="nucleotide sequence ID" value="NC_013922.1"/>
</dbReference>
<gene>
    <name evidence="2" type="ordered locus">Nmag_0572</name>
    <name evidence="3" type="ORF">C500_03269</name>
</gene>
<dbReference type="PANTHER" id="PTHR34512:SF30">
    <property type="entry name" value="OUTER MEMBRANE PROTEIN ASSEMBLY FACTOR BAMB"/>
    <property type="match status" value="1"/>
</dbReference>
<dbReference type="SUPFAM" id="SSF50998">
    <property type="entry name" value="Quinoprotein alcohol dehydrogenase-like"/>
    <property type="match status" value="1"/>
</dbReference>
<evidence type="ECO:0000313" key="3">
    <source>
        <dbReference type="EMBL" id="ELY32944.1"/>
    </source>
</evidence>
<evidence type="ECO:0000313" key="5">
    <source>
        <dbReference type="Proteomes" id="UP000011543"/>
    </source>
</evidence>
<dbReference type="HOGENOM" id="CLU_027480_4_2_2"/>
<dbReference type="STRING" id="547559.Nmag_0572"/>
<dbReference type="KEGG" id="nmg:Nmag_0572"/>
<reference evidence="2 4" key="2">
    <citation type="journal article" date="2012" name="BMC Genomics">
        <title>A comparative genomics perspective on the genetic content of the alkaliphilic haloarchaeon Natrialba magadii ATCC 43099T.</title>
        <authorList>
            <person name="Siddaramappa S."/>
            <person name="Challacombe J.F."/>
            <person name="Decastro R.E."/>
            <person name="Pfeiffer F."/>
            <person name="Sastre D.E."/>
            <person name="Gimenez M.I."/>
            <person name="Paggi R.A."/>
            <person name="Detter J.C."/>
            <person name="Davenport K.W."/>
            <person name="Goodwin L.A."/>
            <person name="Kyrpides N."/>
            <person name="Tapia R."/>
            <person name="Pitluck S."/>
            <person name="Lucas S."/>
            <person name="Woyke T."/>
            <person name="Maupin-Furlow J.A."/>
        </authorList>
    </citation>
    <scope>NUCLEOTIDE SEQUENCE [LARGE SCALE GENOMIC DNA]</scope>
    <source>
        <strain evidence="2">ATCC 43099</strain>
        <strain evidence="4">ATCC 43099 / DSM 3394 / CCM 3739 / CIP 104546 / IAM 13178 / JCM 8861 / NBRC 102185 / NCIMB 2190 / MS3</strain>
    </source>
</reference>
<feature type="domain" description="Pyrrolo-quinoline quinone repeat" evidence="1">
    <location>
        <begin position="228"/>
        <end position="368"/>
    </location>
</feature>
<dbReference type="InterPro" id="IPR015943">
    <property type="entry name" value="WD40/YVTN_repeat-like_dom_sf"/>
</dbReference>